<evidence type="ECO:0000313" key="3">
    <source>
        <dbReference type="Proteomes" id="UP001321749"/>
    </source>
</evidence>
<organism evidence="2 3">
    <name type="scientific">Cladorrhinum samala</name>
    <dbReference type="NCBI Taxonomy" id="585594"/>
    <lineage>
        <taxon>Eukaryota</taxon>
        <taxon>Fungi</taxon>
        <taxon>Dikarya</taxon>
        <taxon>Ascomycota</taxon>
        <taxon>Pezizomycotina</taxon>
        <taxon>Sordariomycetes</taxon>
        <taxon>Sordariomycetidae</taxon>
        <taxon>Sordariales</taxon>
        <taxon>Podosporaceae</taxon>
        <taxon>Cladorrhinum</taxon>
    </lineage>
</organism>
<sequence length="213" mass="23903">MAPSYQTFEAERDIRHAAKERKRDRDHNTKWAHGQRHLPGVNFNLWGGATTNHTNQQLAKFRPNKKPSDYNGGYAKPHQNFGKGRAHWAHPSSQFRSRLHAKSEIQETLSGDWGNAPLSSPSLSRSMTAASDPFLYSFDRTDTPGRPLTLEVFVKTPTGKETEKLVEREYAVVDGNGESVSGRKATRRVLRTGTSAAVQEEQSVIEDEGFELI</sequence>
<dbReference type="EMBL" id="MU865052">
    <property type="protein sequence ID" value="KAK4458930.1"/>
    <property type="molecule type" value="Genomic_DNA"/>
</dbReference>
<gene>
    <name evidence="2" type="ORF">QBC42DRAFT_16132</name>
</gene>
<protein>
    <submittedName>
        <fullName evidence="2">Uncharacterized protein</fullName>
    </submittedName>
</protein>
<reference evidence="2" key="1">
    <citation type="journal article" date="2023" name="Mol. Phylogenet. Evol.">
        <title>Genome-scale phylogeny and comparative genomics of the fungal order Sordariales.</title>
        <authorList>
            <person name="Hensen N."/>
            <person name="Bonometti L."/>
            <person name="Westerberg I."/>
            <person name="Brannstrom I.O."/>
            <person name="Guillou S."/>
            <person name="Cros-Aarteil S."/>
            <person name="Calhoun S."/>
            <person name="Haridas S."/>
            <person name="Kuo A."/>
            <person name="Mondo S."/>
            <person name="Pangilinan J."/>
            <person name="Riley R."/>
            <person name="LaButti K."/>
            <person name="Andreopoulos B."/>
            <person name="Lipzen A."/>
            <person name="Chen C."/>
            <person name="Yan M."/>
            <person name="Daum C."/>
            <person name="Ng V."/>
            <person name="Clum A."/>
            <person name="Steindorff A."/>
            <person name="Ohm R.A."/>
            <person name="Martin F."/>
            <person name="Silar P."/>
            <person name="Natvig D.O."/>
            <person name="Lalanne C."/>
            <person name="Gautier V."/>
            <person name="Ament-Velasquez S.L."/>
            <person name="Kruys A."/>
            <person name="Hutchinson M.I."/>
            <person name="Powell A.J."/>
            <person name="Barry K."/>
            <person name="Miller A.N."/>
            <person name="Grigoriev I.V."/>
            <person name="Debuchy R."/>
            <person name="Gladieux P."/>
            <person name="Hiltunen Thoren M."/>
            <person name="Johannesson H."/>
        </authorList>
    </citation>
    <scope>NUCLEOTIDE SEQUENCE</scope>
    <source>
        <strain evidence="2">PSN324</strain>
    </source>
</reference>
<evidence type="ECO:0000256" key="1">
    <source>
        <dbReference type="SAM" id="MobiDB-lite"/>
    </source>
</evidence>
<name>A0AAV9HGL0_9PEZI</name>
<accession>A0AAV9HGL0</accession>
<keyword evidence="3" id="KW-1185">Reference proteome</keyword>
<proteinExistence type="predicted"/>
<dbReference type="Proteomes" id="UP001321749">
    <property type="component" value="Unassembled WGS sequence"/>
</dbReference>
<evidence type="ECO:0000313" key="2">
    <source>
        <dbReference type="EMBL" id="KAK4458930.1"/>
    </source>
</evidence>
<comment type="caution">
    <text evidence="2">The sequence shown here is derived from an EMBL/GenBank/DDBJ whole genome shotgun (WGS) entry which is preliminary data.</text>
</comment>
<reference evidence="2" key="2">
    <citation type="submission" date="2023-06" db="EMBL/GenBank/DDBJ databases">
        <authorList>
            <consortium name="Lawrence Berkeley National Laboratory"/>
            <person name="Mondo S.J."/>
            <person name="Hensen N."/>
            <person name="Bonometti L."/>
            <person name="Westerberg I."/>
            <person name="Brannstrom I.O."/>
            <person name="Guillou S."/>
            <person name="Cros-Aarteil S."/>
            <person name="Calhoun S."/>
            <person name="Haridas S."/>
            <person name="Kuo A."/>
            <person name="Pangilinan J."/>
            <person name="Riley R."/>
            <person name="Labutti K."/>
            <person name="Andreopoulos B."/>
            <person name="Lipzen A."/>
            <person name="Chen C."/>
            <person name="Yanf M."/>
            <person name="Daum C."/>
            <person name="Ng V."/>
            <person name="Clum A."/>
            <person name="Steindorff A."/>
            <person name="Ohm R."/>
            <person name="Martin F."/>
            <person name="Silar P."/>
            <person name="Natvig D."/>
            <person name="Lalanne C."/>
            <person name="Gautier V."/>
            <person name="Ament-Velasquez S.L."/>
            <person name="Kruys A."/>
            <person name="Hutchinson M.I."/>
            <person name="Powell A.J."/>
            <person name="Barry K."/>
            <person name="Miller A.N."/>
            <person name="Grigoriev I.V."/>
            <person name="Debuchy R."/>
            <person name="Gladieux P."/>
            <person name="Thoren M.H."/>
            <person name="Johannesson H."/>
        </authorList>
    </citation>
    <scope>NUCLEOTIDE SEQUENCE</scope>
    <source>
        <strain evidence="2">PSN324</strain>
    </source>
</reference>
<dbReference type="AlphaFoldDB" id="A0AAV9HGL0"/>
<feature type="region of interest" description="Disordered" evidence="1">
    <location>
        <begin position="1"/>
        <end position="36"/>
    </location>
</feature>
<feature type="compositionally biased region" description="Basic and acidic residues" evidence="1">
    <location>
        <begin position="9"/>
        <end position="29"/>
    </location>
</feature>